<organism evidence="2 3">
    <name type="scientific">Fusibacter tunisiensis</name>
    <dbReference type="NCBI Taxonomy" id="1008308"/>
    <lineage>
        <taxon>Bacteria</taxon>
        <taxon>Bacillati</taxon>
        <taxon>Bacillota</taxon>
        <taxon>Clostridia</taxon>
        <taxon>Eubacteriales</taxon>
        <taxon>Eubacteriales Family XII. Incertae Sedis</taxon>
        <taxon>Fusibacter</taxon>
    </lineage>
</organism>
<dbReference type="RefSeq" id="WP_204661248.1">
    <property type="nucleotide sequence ID" value="NZ_JAFBDT010000001.1"/>
</dbReference>
<evidence type="ECO:0000313" key="2">
    <source>
        <dbReference type="EMBL" id="MBM7560677.1"/>
    </source>
</evidence>
<gene>
    <name evidence="2" type="ORF">JOC49_000186</name>
</gene>
<reference evidence="2 3" key="1">
    <citation type="submission" date="2021-01" db="EMBL/GenBank/DDBJ databases">
        <title>Genomic Encyclopedia of Type Strains, Phase IV (KMG-IV): sequencing the most valuable type-strain genomes for metagenomic binning, comparative biology and taxonomic classification.</title>
        <authorList>
            <person name="Goeker M."/>
        </authorList>
    </citation>
    <scope>NUCLEOTIDE SEQUENCE [LARGE SCALE GENOMIC DNA]</scope>
    <source>
        <strain evidence="2 3">DSM 24436</strain>
    </source>
</reference>
<dbReference type="EMBL" id="JAFBDT010000001">
    <property type="protein sequence ID" value="MBM7560677.1"/>
    <property type="molecule type" value="Genomic_DNA"/>
</dbReference>
<accession>A0ABS2MMP7</accession>
<sequence length="180" mass="20307">MGYSNRINDPAFKKYLKNSNRYALFFSFGLSAIALTGFCFAGGRDFFFIGLIISGMFIGIAGLQILGRKSSKTWDGIIIDKKVIRKRNKSTRDTGSMHYMAFSILIKRIDTGKIITLEHRDDDTVYNYYKIGDKVRHHGGLNSYEKYDKSNDAIIFCAACGSLCDISEEVCFRCGCPLLK</sequence>
<keyword evidence="3" id="KW-1185">Reference proteome</keyword>
<evidence type="ECO:0000256" key="1">
    <source>
        <dbReference type="SAM" id="Phobius"/>
    </source>
</evidence>
<keyword evidence="1" id="KW-0812">Transmembrane</keyword>
<name>A0ABS2MMP7_9FIRM</name>
<dbReference type="Proteomes" id="UP000767854">
    <property type="component" value="Unassembled WGS sequence"/>
</dbReference>
<feature type="transmembrane region" description="Helical" evidence="1">
    <location>
        <begin position="46"/>
        <end position="66"/>
    </location>
</feature>
<keyword evidence="1" id="KW-1133">Transmembrane helix</keyword>
<keyword evidence="1" id="KW-0472">Membrane</keyword>
<protein>
    <submittedName>
        <fullName evidence="2">CHY-type Zn-finger protein</fullName>
    </submittedName>
</protein>
<feature type="transmembrane region" description="Helical" evidence="1">
    <location>
        <begin position="21"/>
        <end position="40"/>
    </location>
</feature>
<evidence type="ECO:0000313" key="3">
    <source>
        <dbReference type="Proteomes" id="UP000767854"/>
    </source>
</evidence>
<comment type="caution">
    <text evidence="2">The sequence shown here is derived from an EMBL/GenBank/DDBJ whole genome shotgun (WGS) entry which is preliminary data.</text>
</comment>
<proteinExistence type="predicted"/>